<feature type="compositionally biased region" description="Polar residues" evidence="5">
    <location>
        <begin position="728"/>
        <end position="747"/>
    </location>
</feature>
<feature type="domain" description="Bacterial Ig-like" evidence="8">
    <location>
        <begin position="657"/>
        <end position="752"/>
    </location>
</feature>
<feature type="compositionally biased region" description="Basic and acidic residues" evidence="5">
    <location>
        <begin position="411"/>
        <end position="431"/>
    </location>
</feature>
<evidence type="ECO:0000256" key="5">
    <source>
        <dbReference type="SAM" id="MobiDB-lite"/>
    </source>
</evidence>
<evidence type="ECO:0000256" key="1">
    <source>
        <dbReference type="ARBA" id="ARBA00022512"/>
    </source>
</evidence>
<dbReference type="GO" id="GO:0005975">
    <property type="term" value="P:carbohydrate metabolic process"/>
    <property type="evidence" value="ECO:0007669"/>
    <property type="project" value="UniProtKB-ARBA"/>
</dbReference>
<dbReference type="Pfam" id="PF19077">
    <property type="entry name" value="Big_13"/>
    <property type="match status" value="1"/>
</dbReference>
<dbReference type="Pfam" id="PF00746">
    <property type="entry name" value="Gram_pos_anchor"/>
    <property type="match status" value="1"/>
</dbReference>
<keyword evidence="1" id="KW-0134">Cell wall</keyword>
<evidence type="ECO:0000313" key="9">
    <source>
        <dbReference type="EMBL" id="RAW17987.1"/>
    </source>
</evidence>
<evidence type="ECO:0000256" key="6">
    <source>
        <dbReference type="SAM" id="Phobius"/>
    </source>
</evidence>
<organism evidence="9 10">
    <name type="scientific">Phytoactinopolyspora halophila</name>
    <dbReference type="NCBI Taxonomy" id="1981511"/>
    <lineage>
        <taxon>Bacteria</taxon>
        <taxon>Bacillati</taxon>
        <taxon>Actinomycetota</taxon>
        <taxon>Actinomycetes</taxon>
        <taxon>Jiangellales</taxon>
        <taxon>Jiangellaceae</taxon>
        <taxon>Phytoactinopolyspora</taxon>
    </lineage>
</organism>
<protein>
    <recommendedName>
        <fullName evidence="11">Gram-positive cocci surface proteins LPxTG domain-containing protein</fullName>
    </recommendedName>
</protein>
<keyword evidence="6" id="KW-0812">Transmembrane</keyword>
<feature type="transmembrane region" description="Helical" evidence="6">
    <location>
        <begin position="784"/>
        <end position="802"/>
    </location>
</feature>
<keyword evidence="2" id="KW-0964">Secreted</keyword>
<accession>A0A329R0E5</accession>
<evidence type="ECO:0000313" key="10">
    <source>
        <dbReference type="Proteomes" id="UP000250462"/>
    </source>
</evidence>
<keyword evidence="3" id="KW-0732">Signal</keyword>
<comment type="caution">
    <text evidence="9">The sequence shown here is derived from an EMBL/GenBank/DDBJ whole genome shotgun (WGS) entry which is preliminary data.</text>
</comment>
<keyword evidence="4" id="KW-0572">Peptidoglycan-anchor</keyword>
<feature type="compositionally biased region" description="Acidic residues" evidence="5">
    <location>
        <begin position="752"/>
        <end position="777"/>
    </location>
</feature>
<keyword evidence="6" id="KW-1133">Transmembrane helix</keyword>
<evidence type="ECO:0000256" key="4">
    <source>
        <dbReference type="ARBA" id="ARBA00023088"/>
    </source>
</evidence>
<dbReference type="AlphaFoldDB" id="A0A329R0E5"/>
<gene>
    <name evidence="9" type="ORF">DPM12_03875</name>
</gene>
<reference evidence="9 10" key="1">
    <citation type="submission" date="2018-06" db="EMBL/GenBank/DDBJ databases">
        <title>Phytoactinopolyspora halophila sp. nov., a novel halophilic actinomycete isolated from a saline soil in China.</title>
        <authorList>
            <person name="Tang S.-K."/>
        </authorList>
    </citation>
    <scope>NUCLEOTIDE SEQUENCE [LARGE SCALE GENOMIC DNA]</scope>
    <source>
        <strain evidence="9 10">YIM 96934</strain>
    </source>
</reference>
<dbReference type="EMBL" id="QMIG01000002">
    <property type="protein sequence ID" value="RAW17987.1"/>
    <property type="molecule type" value="Genomic_DNA"/>
</dbReference>
<evidence type="ECO:0000256" key="2">
    <source>
        <dbReference type="ARBA" id="ARBA00022525"/>
    </source>
</evidence>
<evidence type="ECO:0000256" key="3">
    <source>
        <dbReference type="ARBA" id="ARBA00022729"/>
    </source>
</evidence>
<dbReference type="Proteomes" id="UP000250462">
    <property type="component" value="Unassembled WGS sequence"/>
</dbReference>
<dbReference type="SUPFAM" id="SSF55486">
    <property type="entry name" value="Metalloproteases ('zincins'), catalytic domain"/>
    <property type="match status" value="1"/>
</dbReference>
<evidence type="ECO:0008006" key="11">
    <source>
        <dbReference type="Google" id="ProtNLM"/>
    </source>
</evidence>
<dbReference type="Gene3D" id="2.60.40.10">
    <property type="entry name" value="Immunoglobulins"/>
    <property type="match status" value="2"/>
</dbReference>
<dbReference type="InterPro" id="IPR013783">
    <property type="entry name" value="Ig-like_fold"/>
</dbReference>
<evidence type="ECO:0000259" key="7">
    <source>
        <dbReference type="Pfam" id="PF00746"/>
    </source>
</evidence>
<proteinExistence type="predicted"/>
<dbReference type="NCBIfam" id="TIGR01167">
    <property type="entry name" value="LPXTG_anchor"/>
    <property type="match status" value="1"/>
</dbReference>
<keyword evidence="10" id="KW-1185">Reference proteome</keyword>
<feature type="domain" description="Gram-positive cocci surface proteins LPxTG" evidence="7">
    <location>
        <begin position="773"/>
        <end position="806"/>
    </location>
</feature>
<keyword evidence="6" id="KW-0472">Membrane</keyword>
<sequence>MPWYERIWEINTVKVTQRRRLAAAVAVTGASALALGAASLPAAGAEIKPENIDLDESEDSEGSGDFEVAGDLVEPLSSGPEALSQLDESDLTRVAERAGMTAERLESYLKNEQAVVSPSGFVSFVDDWDVPEDVHEPEIGNAEVPGNPIDGSRPDASHTIYIDFDGDTIENTEWNRIYDVDTIEVSPYEVDDDFKHEVWERVAQNYAPFDINVTISDPGDDALNKTSADDDSYGARLLVAPDSEEFPSEIHTGASGRAWLGLYGMEVGTPALVWADKLNHNSESIGMVASHELGHELGLEHHGIGDEEYYYGQTQPAPDALWGPLMGAPFGVPLATWSNGEYADATNPEQDDVATMTADDAVMEQLILLDQNGNRWTDPYCTTGEPNNPQPGDEFFEPNEDNTCNPPGPELTDRWDYSDRTDHVQDSHGDSSDDATSLDNSDGEFAADGLVGTAGDVDVFTFTTDGGPITASVEPGGNRPNLDLKLTLLDAEGDVVAEGEQETSAVPGTGEAAGLDASVDEEVDAGVYYLAVEGRGQGDPQDNTPENGCCYSDYGSLGLYSISGEAEPFDAEPVDIASPEDGAEVERGDLPVEGTAEPEASVALSVDDEVVAEASADDEGRWDAVIEDGLPYGDTTITAQQTVADMEDPNTDSVTVTVPLDAPAITTPEEGDTATNATPTFTGTGVADATVNVTIECGDSTTVEGDADVDGNGEWSFTPEEGLPNGECSVTATQTIGDATSPSTEPVNFTVDVDDSGDDEDDGTEDGEDEEGEDDLPDTGAGNLLTLAAGLGLLAVGGALYARTRRVTV</sequence>
<feature type="region of interest" description="Disordered" evidence="5">
    <location>
        <begin position="701"/>
        <end position="781"/>
    </location>
</feature>
<feature type="region of interest" description="Disordered" evidence="5">
    <location>
        <begin position="377"/>
        <end position="441"/>
    </location>
</feature>
<dbReference type="InterPro" id="IPR019931">
    <property type="entry name" value="LPXTG_anchor"/>
</dbReference>
<name>A0A329R0E5_9ACTN</name>
<dbReference type="InterPro" id="IPR044016">
    <property type="entry name" value="Big_13"/>
</dbReference>
<evidence type="ECO:0000259" key="8">
    <source>
        <dbReference type="Pfam" id="PF19077"/>
    </source>
</evidence>
<dbReference type="Gene3D" id="2.60.120.380">
    <property type="match status" value="1"/>
</dbReference>